<comment type="function">
    <text evidence="7">Possible subunit of a heme lyase.</text>
</comment>
<keyword evidence="3 7" id="KW-0479">Metal-binding</keyword>
<evidence type="ECO:0000256" key="3">
    <source>
        <dbReference type="ARBA" id="ARBA00022723"/>
    </source>
</evidence>
<dbReference type="CDD" id="cd16378">
    <property type="entry name" value="CcmH_N"/>
    <property type="match status" value="1"/>
</dbReference>
<gene>
    <name evidence="9" type="ORF">ACFFUT_10705</name>
</gene>
<keyword evidence="10" id="KW-1185">Reference proteome</keyword>
<evidence type="ECO:0000259" key="8">
    <source>
        <dbReference type="Pfam" id="PF03918"/>
    </source>
</evidence>
<dbReference type="Proteomes" id="UP001589683">
    <property type="component" value="Unassembled WGS sequence"/>
</dbReference>
<accession>A0ABV5JHL4</accession>
<evidence type="ECO:0000256" key="7">
    <source>
        <dbReference type="RuleBase" id="RU364112"/>
    </source>
</evidence>
<organism evidence="9 10">
    <name type="scientific">Pseudohalocynthiibacter aestuariivivens</name>
    <dbReference type="NCBI Taxonomy" id="1591409"/>
    <lineage>
        <taxon>Bacteria</taxon>
        <taxon>Pseudomonadati</taxon>
        <taxon>Pseudomonadota</taxon>
        <taxon>Alphaproteobacteria</taxon>
        <taxon>Rhodobacterales</taxon>
        <taxon>Paracoccaceae</taxon>
        <taxon>Pseudohalocynthiibacter</taxon>
    </lineage>
</organism>
<keyword evidence="2 7" id="KW-0349">Heme</keyword>
<name>A0ABV5JHL4_9RHOB</name>
<comment type="similarity">
    <text evidence="1 7">Belongs to the CcmH/CycL/Ccl2/NrfF family.</text>
</comment>
<keyword evidence="4 7" id="KW-0732">Signal</keyword>
<dbReference type="PANTHER" id="PTHR47870">
    <property type="entry name" value="CYTOCHROME C-TYPE BIOGENESIS PROTEIN CCMH"/>
    <property type="match status" value="1"/>
</dbReference>
<dbReference type="EMBL" id="JBHMEA010000039">
    <property type="protein sequence ID" value="MFB9232253.1"/>
    <property type="molecule type" value="Genomic_DNA"/>
</dbReference>
<comment type="caution">
    <text evidence="9">The sequence shown here is derived from an EMBL/GenBank/DDBJ whole genome shotgun (WGS) entry which is preliminary data.</text>
</comment>
<keyword evidence="7" id="KW-1133">Transmembrane helix</keyword>
<dbReference type="Pfam" id="PF03918">
    <property type="entry name" value="CcmH"/>
    <property type="match status" value="1"/>
</dbReference>
<keyword evidence="5" id="KW-0201">Cytochrome c-type biogenesis</keyword>
<dbReference type="Gene3D" id="1.10.8.640">
    <property type="entry name" value="Cytochrome C biogenesis protein"/>
    <property type="match status" value="1"/>
</dbReference>
<dbReference type="RefSeq" id="WP_213888098.1">
    <property type="nucleotide sequence ID" value="NZ_JAGFNU010000002.1"/>
</dbReference>
<evidence type="ECO:0000256" key="1">
    <source>
        <dbReference type="ARBA" id="ARBA00010342"/>
    </source>
</evidence>
<evidence type="ECO:0000256" key="4">
    <source>
        <dbReference type="ARBA" id="ARBA00022729"/>
    </source>
</evidence>
<keyword evidence="7" id="KW-0812">Transmembrane</keyword>
<keyword evidence="7" id="KW-0472">Membrane</keyword>
<dbReference type="InterPro" id="IPR051263">
    <property type="entry name" value="C-type_cytochrome_biogenesis"/>
</dbReference>
<keyword evidence="6 7" id="KW-0408">Iron</keyword>
<evidence type="ECO:0000256" key="2">
    <source>
        <dbReference type="ARBA" id="ARBA00022617"/>
    </source>
</evidence>
<dbReference type="InterPro" id="IPR005616">
    <property type="entry name" value="CcmH/CycL/Ccl2/NrfF_N"/>
</dbReference>
<reference evidence="9 10" key="1">
    <citation type="submission" date="2024-09" db="EMBL/GenBank/DDBJ databases">
        <authorList>
            <person name="Sun Q."/>
            <person name="Mori K."/>
        </authorList>
    </citation>
    <scope>NUCLEOTIDE SEQUENCE [LARGE SCALE GENOMIC DNA]</scope>
    <source>
        <strain evidence="9 10">CECT 8726</strain>
    </source>
</reference>
<feature type="chain" id="PRO_5045014037" description="Cytochrome c-type biogenesis protein" evidence="7">
    <location>
        <begin position="18"/>
        <end position="148"/>
    </location>
</feature>
<protein>
    <recommendedName>
        <fullName evidence="7">Cytochrome c-type biogenesis protein</fullName>
    </recommendedName>
</protein>
<feature type="signal peptide" evidence="7">
    <location>
        <begin position="1"/>
        <end position="17"/>
    </location>
</feature>
<feature type="transmembrane region" description="Helical" evidence="7">
    <location>
        <begin position="101"/>
        <end position="122"/>
    </location>
</feature>
<dbReference type="InterPro" id="IPR038297">
    <property type="entry name" value="CcmH/CycL/NrfF/Ccl2_sf"/>
</dbReference>
<feature type="domain" description="CcmH/CycL/Ccl2/NrfF N-terminal" evidence="8">
    <location>
        <begin position="6"/>
        <end position="146"/>
    </location>
</feature>
<evidence type="ECO:0000313" key="9">
    <source>
        <dbReference type="EMBL" id="MFB9232253.1"/>
    </source>
</evidence>
<dbReference type="PANTHER" id="PTHR47870:SF1">
    <property type="entry name" value="CYTOCHROME C-TYPE BIOGENESIS PROTEIN CCMH"/>
    <property type="match status" value="1"/>
</dbReference>
<evidence type="ECO:0000313" key="10">
    <source>
        <dbReference type="Proteomes" id="UP001589683"/>
    </source>
</evidence>
<evidence type="ECO:0000256" key="6">
    <source>
        <dbReference type="ARBA" id="ARBA00023004"/>
    </source>
</evidence>
<sequence length="148" mass="16540">MKRIILVLVLLASPIWAVEPDEMLADPVLEERAQALDHEIRCVQCQSESIASSNADWARDARLMVRELVSGGNTDTEVLDFFLARYGDVVLMRPKSDGANIILWIAGPVMLLLSLGVGGLYLRRRRQTVVQAPLSEADEARLREILEE</sequence>
<proteinExistence type="inferred from homology"/>
<evidence type="ECO:0000256" key="5">
    <source>
        <dbReference type="ARBA" id="ARBA00022748"/>
    </source>
</evidence>